<keyword evidence="2" id="KW-1185">Reference proteome</keyword>
<dbReference type="Pfam" id="PF06897">
    <property type="entry name" value="DUF1269"/>
    <property type="match status" value="1"/>
</dbReference>
<dbReference type="STRING" id="477641.MODMU_3059"/>
<name>I4EYM2_MODI5</name>
<dbReference type="AlphaFoldDB" id="I4EYM2"/>
<dbReference type="PATRIC" id="fig|477641.3.peg.2913"/>
<sequence length="168" mass="17400">MADLVVLGFSNRRAAEEVFDLGQKRDREGLVDLDDAALVWRDERGRVRVQQSIGTTAVGAGFGAASGALWGTLLGLLIMNPLAGLAIGGLTGGSIGAASGALSDIGIDDDLIRQVGEQLQPGKAAVFVLARGSTPVQLTEALKSYAPTVLQTSLTADREADLVRALQS</sequence>
<dbReference type="InterPro" id="IPR009200">
    <property type="entry name" value="DUF1269_membrane"/>
</dbReference>
<proteinExistence type="predicted"/>
<protein>
    <recommendedName>
        <fullName evidence="3">Membrane protein of uknown function UCP014873</fullName>
    </recommendedName>
</protein>
<evidence type="ECO:0008006" key="3">
    <source>
        <dbReference type="Google" id="ProtNLM"/>
    </source>
</evidence>
<organism evidence="1 2">
    <name type="scientific">Modestobacter italicus (strain DSM 44449 / CECT 9708 / BC 501)</name>
    <dbReference type="NCBI Taxonomy" id="2732864"/>
    <lineage>
        <taxon>Bacteria</taxon>
        <taxon>Bacillati</taxon>
        <taxon>Actinomycetota</taxon>
        <taxon>Actinomycetes</taxon>
        <taxon>Geodermatophilales</taxon>
        <taxon>Geodermatophilaceae</taxon>
        <taxon>Modestobacter</taxon>
    </lineage>
</organism>
<accession>I4EYM2</accession>
<dbReference type="KEGG" id="mmar:MODMU_3059"/>
<dbReference type="Proteomes" id="UP000006461">
    <property type="component" value="Chromosome"/>
</dbReference>
<gene>
    <name evidence="1" type="ordered locus">MODMU_3059</name>
</gene>
<evidence type="ECO:0000313" key="2">
    <source>
        <dbReference type="Proteomes" id="UP000006461"/>
    </source>
</evidence>
<dbReference type="HOGENOM" id="CLU_097445_1_0_11"/>
<dbReference type="OMA" id="IGFEDPQ"/>
<dbReference type="OrthoDB" id="5244321at2"/>
<dbReference type="eggNOG" id="COG4803">
    <property type="taxonomic scope" value="Bacteria"/>
</dbReference>
<reference evidence="1 2" key="1">
    <citation type="journal article" date="2012" name="J. Bacteriol.">
        <title>Genome Sequence of Radiation-Resistant Modestobacter marinus Strain BC501, a Representative Actinobacterium That Thrives on Calcareous Stone Surfaces.</title>
        <authorList>
            <person name="Normand P."/>
            <person name="Gury J."/>
            <person name="Pujic P."/>
            <person name="Chouaia B."/>
            <person name="Crotti E."/>
            <person name="Brusetti L."/>
            <person name="Daffonchio D."/>
            <person name="Vacherie B."/>
            <person name="Barbe V."/>
            <person name="Medigue C."/>
            <person name="Calteau A."/>
            <person name="Ghodhbane-Gtari F."/>
            <person name="Essoussi I."/>
            <person name="Nouioui I."/>
            <person name="Abbassi-Ghozzi I."/>
            <person name="Gtari M."/>
        </authorList>
    </citation>
    <scope>NUCLEOTIDE SEQUENCE [LARGE SCALE GENOMIC DNA]</scope>
    <source>
        <strain evidence="2">BC 501</strain>
    </source>
</reference>
<evidence type="ECO:0000313" key="1">
    <source>
        <dbReference type="EMBL" id="CCH88485.1"/>
    </source>
</evidence>
<dbReference type="EMBL" id="FO203431">
    <property type="protein sequence ID" value="CCH88485.1"/>
    <property type="molecule type" value="Genomic_DNA"/>
</dbReference>